<evidence type="ECO:0000256" key="4">
    <source>
        <dbReference type="ARBA" id="ARBA00022692"/>
    </source>
</evidence>
<evidence type="ECO:0000256" key="6">
    <source>
        <dbReference type="ARBA" id="ARBA00023136"/>
    </source>
</evidence>
<keyword evidence="5 7" id="KW-1133">Transmembrane helix</keyword>
<dbReference type="Gene3D" id="1.10.3720.10">
    <property type="entry name" value="MetI-like"/>
    <property type="match status" value="1"/>
</dbReference>
<dbReference type="PROSITE" id="PS50928">
    <property type="entry name" value="ABC_TM1"/>
    <property type="match status" value="1"/>
</dbReference>
<feature type="transmembrane region" description="Helical" evidence="7">
    <location>
        <begin position="274"/>
        <end position="293"/>
    </location>
</feature>
<feature type="transmembrane region" description="Helical" evidence="7">
    <location>
        <begin position="180"/>
        <end position="200"/>
    </location>
</feature>
<dbReference type="InterPro" id="IPR000515">
    <property type="entry name" value="MetI-like"/>
</dbReference>
<feature type="domain" description="ABC transmembrane type-1" evidence="9">
    <location>
        <begin position="134"/>
        <end position="348"/>
    </location>
</feature>
<dbReference type="Proteomes" id="UP000008460">
    <property type="component" value="Chromosome"/>
</dbReference>
<dbReference type="InterPro" id="IPR050809">
    <property type="entry name" value="UgpAE/MalFG_permease"/>
</dbReference>
<dbReference type="Pfam" id="PF00528">
    <property type="entry name" value="BPD_transp_1"/>
    <property type="match status" value="1"/>
</dbReference>
<evidence type="ECO:0000256" key="2">
    <source>
        <dbReference type="ARBA" id="ARBA00022448"/>
    </source>
</evidence>
<dbReference type="SUPFAM" id="SSF161098">
    <property type="entry name" value="MetI-like"/>
    <property type="match status" value="1"/>
</dbReference>
<evidence type="ECO:0000256" key="5">
    <source>
        <dbReference type="ARBA" id="ARBA00022989"/>
    </source>
</evidence>
<accession>F4H119</accession>
<dbReference type="GO" id="GO:0005886">
    <property type="term" value="C:plasma membrane"/>
    <property type="evidence" value="ECO:0007669"/>
    <property type="project" value="UniProtKB-SubCell"/>
</dbReference>
<proteinExistence type="inferred from homology"/>
<evidence type="ECO:0000256" key="3">
    <source>
        <dbReference type="ARBA" id="ARBA00022475"/>
    </source>
</evidence>
<feature type="compositionally biased region" description="Pro residues" evidence="8">
    <location>
        <begin position="17"/>
        <end position="40"/>
    </location>
</feature>
<gene>
    <name evidence="10" type="ordered locus">Celf_3274</name>
</gene>
<keyword evidence="3" id="KW-1003">Cell membrane</keyword>
<feature type="transmembrane region" description="Helical" evidence="7">
    <location>
        <begin position="75"/>
        <end position="101"/>
    </location>
</feature>
<keyword evidence="11" id="KW-1185">Reference proteome</keyword>
<name>F4H119_CELFA</name>
<dbReference type="CDD" id="cd06261">
    <property type="entry name" value="TM_PBP2"/>
    <property type="match status" value="1"/>
</dbReference>
<feature type="compositionally biased region" description="Low complexity" evidence="8">
    <location>
        <begin position="7"/>
        <end position="16"/>
    </location>
</feature>
<keyword evidence="2 7" id="KW-0813">Transport</keyword>
<evidence type="ECO:0000256" key="1">
    <source>
        <dbReference type="ARBA" id="ARBA00004651"/>
    </source>
</evidence>
<evidence type="ECO:0000313" key="10">
    <source>
        <dbReference type="EMBL" id="AEE47388.1"/>
    </source>
</evidence>
<dbReference type="AlphaFoldDB" id="F4H119"/>
<feature type="region of interest" description="Disordered" evidence="8">
    <location>
        <begin position="1"/>
        <end position="54"/>
    </location>
</feature>
<sequence>MSSVQEPVVAGVATTPGAPPPVGVAAQAPPPVGTAPPSPRRGPRRRPQPYTTPGGVVVRPPRVTWRQALTRDWRLYTFLVLPLLFLLVFRYVPILGNVVAFRRFRPGSSMFGDEWVGLYYVRMFINDQQFWHAFTNTVVLGLLTLVIVFPLPILLALMLNEVRSRTFKRSVQTISYLPHFMSVVIVAGVVFQLTAVNGTVNQIVTALGGDAITFLQEPSWFRTIYLTSEVWQTVGWGTILYLAALTTIDEQLYEAARIDGANRWHQTWHITLPGIRPTMVVLLILNVGTFMAVGFEKILLLQNPLIYSTADVISTYLYRVGIVSNSVSYATAIGLFEAVIGVTLVLSANAISRKTVGASLW</sequence>
<dbReference type="eggNOG" id="COG4209">
    <property type="taxonomic scope" value="Bacteria"/>
</dbReference>
<dbReference type="GO" id="GO:0055085">
    <property type="term" value="P:transmembrane transport"/>
    <property type="evidence" value="ECO:0007669"/>
    <property type="project" value="InterPro"/>
</dbReference>
<dbReference type="STRING" id="590998.Celf_3274"/>
<protein>
    <submittedName>
        <fullName evidence="10">Binding-protein-dependent transport systems inner membrane component</fullName>
    </submittedName>
</protein>
<keyword evidence="4 7" id="KW-0812">Transmembrane</keyword>
<keyword evidence="6 7" id="KW-0472">Membrane</keyword>
<dbReference type="KEGG" id="cfi:Celf_3274"/>
<dbReference type="RefSeq" id="WP_013772412.1">
    <property type="nucleotide sequence ID" value="NC_015514.1"/>
</dbReference>
<feature type="transmembrane region" description="Helical" evidence="7">
    <location>
        <begin position="138"/>
        <end position="159"/>
    </location>
</feature>
<dbReference type="PANTHER" id="PTHR43227:SF11">
    <property type="entry name" value="BLL4140 PROTEIN"/>
    <property type="match status" value="1"/>
</dbReference>
<dbReference type="InterPro" id="IPR035906">
    <property type="entry name" value="MetI-like_sf"/>
</dbReference>
<evidence type="ECO:0000313" key="11">
    <source>
        <dbReference type="Proteomes" id="UP000008460"/>
    </source>
</evidence>
<comment type="similarity">
    <text evidence="7">Belongs to the binding-protein-dependent transport system permease family.</text>
</comment>
<dbReference type="PANTHER" id="PTHR43227">
    <property type="entry name" value="BLL4140 PROTEIN"/>
    <property type="match status" value="1"/>
</dbReference>
<dbReference type="EMBL" id="CP002666">
    <property type="protein sequence ID" value="AEE47388.1"/>
    <property type="molecule type" value="Genomic_DNA"/>
</dbReference>
<evidence type="ECO:0000256" key="8">
    <source>
        <dbReference type="SAM" id="MobiDB-lite"/>
    </source>
</evidence>
<reference evidence="10 11" key="1">
    <citation type="submission" date="2011-04" db="EMBL/GenBank/DDBJ databases">
        <title>Complete sequence of Cellulomonas fimi ATCC 484.</title>
        <authorList>
            <consortium name="US DOE Joint Genome Institute"/>
            <person name="Lucas S."/>
            <person name="Han J."/>
            <person name="Lapidus A."/>
            <person name="Cheng J.-F."/>
            <person name="Goodwin L."/>
            <person name="Pitluck S."/>
            <person name="Peters L."/>
            <person name="Chertkov O."/>
            <person name="Detter J.C."/>
            <person name="Han C."/>
            <person name="Tapia R."/>
            <person name="Land M."/>
            <person name="Hauser L."/>
            <person name="Kyrpides N."/>
            <person name="Ivanova N."/>
            <person name="Ovchinnikova G."/>
            <person name="Pagani I."/>
            <person name="Mead D."/>
            <person name="Brumm P."/>
            <person name="Woyke T."/>
        </authorList>
    </citation>
    <scope>NUCLEOTIDE SEQUENCE [LARGE SCALE GENOMIC DNA]</scope>
    <source>
        <strain evidence="11">ATCC 484 / DSM 20113 / JCM 1341 / NBRC 15513 / NCIMB 8980 / NCTC 7547</strain>
    </source>
</reference>
<feature type="transmembrane region" description="Helical" evidence="7">
    <location>
        <begin position="329"/>
        <end position="351"/>
    </location>
</feature>
<dbReference type="HOGENOM" id="CLU_016047_0_1_11"/>
<organism evidence="10 11">
    <name type="scientific">Cellulomonas fimi (strain ATCC 484 / DSM 20113 / JCM 1341 / CCUG 24087 / LMG 16345 / NBRC 15513 / NCIMB 8980 / NCTC 7547 / NRS-133)</name>
    <dbReference type="NCBI Taxonomy" id="590998"/>
    <lineage>
        <taxon>Bacteria</taxon>
        <taxon>Bacillati</taxon>
        <taxon>Actinomycetota</taxon>
        <taxon>Actinomycetes</taxon>
        <taxon>Micrococcales</taxon>
        <taxon>Cellulomonadaceae</taxon>
        <taxon>Cellulomonas</taxon>
    </lineage>
</organism>
<evidence type="ECO:0000259" key="9">
    <source>
        <dbReference type="PROSITE" id="PS50928"/>
    </source>
</evidence>
<comment type="subcellular location">
    <subcellularLocation>
        <location evidence="1 7">Cell membrane</location>
        <topology evidence="1 7">Multi-pass membrane protein</topology>
    </subcellularLocation>
</comment>
<evidence type="ECO:0000256" key="7">
    <source>
        <dbReference type="RuleBase" id="RU363032"/>
    </source>
</evidence>